<dbReference type="InterPro" id="IPR012786">
    <property type="entry name" value="Protocat_dOase_a"/>
</dbReference>
<evidence type="ECO:0000256" key="3">
    <source>
        <dbReference type="ARBA" id="ARBA00023002"/>
    </source>
</evidence>
<gene>
    <name evidence="5" type="primary">pcaG</name>
    <name evidence="5" type="ORF">NUH88_17775</name>
</gene>
<protein>
    <submittedName>
        <fullName evidence="5">Protocatechuate 3,4-dioxygenase subunit alpha</fullName>
        <ecNumber evidence="5">1.13.11.3</ecNumber>
    </submittedName>
</protein>
<dbReference type="CDD" id="cd03463">
    <property type="entry name" value="3_4-PCD_alpha"/>
    <property type="match status" value="1"/>
</dbReference>
<evidence type="ECO:0000313" key="6">
    <source>
        <dbReference type="Proteomes" id="UP001060336"/>
    </source>
</evidence>
<dbReference type="PANTHER" id="PTHR33711">
    <property type="entry name" value="DIOXYGENASE, PUTATIVE (AFU_ORTHOLOGUE AFUA_2G02910)-RELATED"/>
    <property type="match status" value="1"/>
</dbReference>
<dbReference type="NCBIfam" id="TIGR02423">
    <property type="entry name" value="protocat_alph"/>
    <property type="match status" value="1"/>
</dbReference>
<dbReference type="EC" id="1.13.11.3" evidence="5"/>
<keyword evidence="6" id="KW-1185">Reference proteome</keyword>
<dbReference type="GO" id="GO:0018578">
    <property type="term" value="F:protocatechuate 3,4-dioxygenase activity"/>
    <property type="evidence" value="ECO:0007669"/>
    <property type="project" value="UniProtKB-EC"/>
</dbReference>
<dbReference type="AlphaFoldDB" id="A0A9J7APZ9"/>
<dbReference type="InterPro" id="IPR015889">
    <property type="entry name" value="Intradiol_dOase_core"/>
</dbReference>
<comment type="similarity">
    <text evidence="1">Belongs to the intradiol ring-cleavage dioxygenase family.</text>
</comment>
<dbReference type="SUPFAM" id="SSF49482">
    <property type="entry name" value="Aromatic compound dioxygenase"/>
    <property type="match status" value="1"/>
</dbReference>
<dbReference type="Pfam" id="PF00775">
    <property type="entry name" value="Dioxygenase_C"/>
    <property type="match status" value="1"/>
</dbReference>
<evidence type="ECO:0000259" key="4">
    <source>
        <dbReference type="PROSITE" id="PS00083"/>
    </source>
</evidence>
<dbReference type="InterPro" id="IPR000627">
    <property type="entry name" value="Intradiol_dOase_C"/>
</dbReference>
<dbReference type="KEGG" id="naci:NUH88_17775"/>
<dbReference type="GO" id="GO:0008199">
    <property type="term" value="F:ferric iron binding"/>
    <property type="evidence" value="ECO:0007669"/>
    <property type="project" value="InterPro"/>
</dbReference>
<accession>A0A9J7APZ9</accession>
<dbReference type="EMBL" id="CP102480">
    <property type="protein sequence ID" value="UUX49238.1"/>
    <property type="molecule type" value="Genomic_DNA"/>
</dbReference>
<keyword evidence="3 5" id="KW-0560">Oxidoreductase</keyword>
<dbReference type="PROSITE" id="PS00083">
    <property type="entry name" value="INTRADIOL_DIOXYGENAS"/>
    <property type="match status" value="1"/>
</dbReference>
<evidence type="ECO:0000313" key="5">
    <source>
        <dbReference type="EMBL" id="UUX49238.1"/>
    </source>
</evidence>
<feature type="domain" description="Intradiol ring-cleavage dioxygenases" evidence="4">
    <location>
        <begin position="54"/>
        <end position="82"/>
    </location>
</feature>
<dbReference type="RefSeq" id="WP_257767785.1">
    <property type="nucleotide sequence ID" value="NZ_CP102480.1"/>
</dbReference>
<sequence>MQSLYRLKESPSQTAGPYVHIGCVPNFCGIGGVYEEDLGTSMVNEKTKGERIKVSGTVYDGTGTPLKDALIEIWQADADGLYPSPEETRGTADPNFTGFGRKAGDYQTGEWVFETVKPGAVPFPDGRMMAPHITLWIVARGINIGLQTRMYFPDEAEANAKDPILTRIEHQNRVPTLIAEKTGDGAYRFDIYLQGENETVFFDI</sequence>
<evidence type="ECO:0000256" key="1">
    <source>
        <dbReference type="ARBA" id="ARBA00007825"/>
    </source>
</evidence>
<proteinExistence type="inferred from homology"/>
<name>A0A9J7APZ9_9PROT</name>
<dbReference type="Proteomes" id="UP001060336">
    <property type="component" value="Chromosome"/>
</dbReference>
<dbReference type="Gene3D" id="2.60.130.10">
    <property type="entry name" value="Aromatic compound dioxygenase"/>
    <property type="match status" value="1"/>
</dbReference>
<organism evidence="5 6">
    <name type="scientific">Nisaea acidiphila</name>
    <dbReference type="NCBI Taxonomy" id="1862145"/>
    <lineage>
        <taxon>Bacteria</taxon>
        <taxon>Pseudomonadati</taxon>
        <taxon>Pseudomonadota</taxon>
        <taxon>Alphaproteobacteria</taxon>
        <taxon>Rhodospirillales</taxon>
        <taxon>Thalassobaculaceae</taxon>
        <taxon>Nisaea</taxon>
    </lineage>
</organism>
<dbReference type="InterPro" id="IPR050770">
    <property type="entry name" value="Intradiol_RC_Dioxygenase"/>
</dbReference>
<reference evidence="5" key="1">
    <citation type="submission" date="2022-08" db="EMBL/GenBank/DDBJ databases">
        <title>Nisaea acidiphila sp. nov., isolated from a marine algal debris and emended description of the genus Nisaea Urios et al. 2008.</title>
        <authorList>
            <person name="Kwon K."/>
        </authorList>
    </citation>
    <scope>NUCLEOTIDE SEQUENCE</scope>
    <source>
        <strain evidence="5">MEBiC11861</strain>
    </source>
</reference>
<evidence type="ECO:0000256" key="2">
    <source>
        <dbReference type="ARBA" id="ARBA00022964"/>
    </source>
</evidence>
<dbReference type="PANTHER" id="PTHR33711:SF9">
    <property type="entry name" value="PROTOCATECHUATE 3,4-DIOXYGENASE ALPHA CHAIN"/>
    <property type="match status" value="1"/>
</dbReference>
<keyword evidence="2" id="KW-0223">Dioxygenase</keyword>